<dbReference type="GO" id="GO:0046872">
    <property type="term" value="F:metal ion binding"/>
    <property type="evidence" value="ECO:0007669"/>
    <property type="project" value="UniProtKB-KW"/>
</dbReference>
<comment type="pathway">
    <text evidence="5">Isoprenoid biosynthesis; dimethylallyl diphosphate biosynthesis; dimethylallyl diphosphate from isopentenyl diphosphate: step 1/1.</text>
</comment>
<feature type="compositionally biased region" description="Low complexity" evidence="19">
    <location>
        <begin position="95"/>
        <end position="112"/>
    </location>
</feature>
<evidence type="ECO:0000259" key="20">
    <source>
        <dbReference type="PROSITE" id="PS51462"/>
    </source>
</evidence>
<keyword evidence="21" id="KW-1185">Reference proteome</keyword>
<evidence type="ECO:0000256" key="13">
    <source>
        <dbReference type="ARBA" id="ARBA00022955"/>
    </source>
</evidence>
<keyword evidence="11" id="KW-0152">Cholesterol biosynthesis</keyword>
<evidence type="ECO:0000256" key="17">
    <source>
        <dbReference type="ARBA" id="ARBA00023229"/>
    </source>
</evidence>
<evidence type="ECO:0000313" key="22">
    <source>
        <dbReference type="RefSeq" id="XP_010834922.1"/>
    </source>
</evidence>
<evidence type="ECO:0000256" key="12">
    <source>
        <dbReference type="ARBA" id="ARBA00022842"/>
    </source>
</evidence>
<keyword evidence="18" id="KW-0413">Isomerase</keyword>
<organism evidence="21 22">
    <name type="scientific">Bison bison bison</name>
    <name type="common">North American plains bison</name>
    <dbReference type="NCBI Taxonomy" id="43346"/>
    <lineage>
        <taxon>Eukaryota</taxon>
        <taxon>Metazoa</taxon>
        <taxon>Chordata</taxon>
        <taxon>Craniata</taxon>
        <taxon>Vertebrata</taxon>
        <taxon>Euteleostomi</taxon>
        <taxon>Mammalia</taxon>
        <taxon>Eutheria</taxon>
        <taxon>Laurasiatheria</taxon>
        <taxon>Artiodactyla</taxon>
        <taxon>Ruminantia</taxon>
        <taxon>Pecora</taxon>
        <taxon>Bovidae</taxon>
        <taxon>Bovinae</taxon>
        <taxon>Bison</taxon>
    </lineage>
</organism>
<proteinExistence type="inferred from homology"/>
<feature type="region of interest" description="Disordered" evidence="19">
    <location>
        <begin position="1"/>
        <end position="112"/>
    </location>
</feature>
<evidence type="ECO:0000256" key="8">
    <source>
        <dbReference type="ARBA" id="ARBA00022516"/>
    </source>
</evidence>
<dbReference type="RefSeq" id="XP_010834922.1">
    <property type="nucleotide sequence ID" value="XM_010836620.1"/>
</dbReference>
<keyword evidence="14" id="KW-0756">Sterol biosynthesis</keyword>
<sequence length="381" mass="41870">MAGQHSPVTPPPSPPLRSATPAVSCRPCLPSHAGHGTDADAQDPESRLDAAPRPGSPTPHTSGAGSPRPASAPSRKSLPPSSTRRPDGKSRLRPAAGTAGRTASRASLPGAARARRLRLDPGGSAEGDSPPAASGLKCVFAIGCGDETKAASRRERLKLIIRIGEALVQLMAEMCILVDENDRRIGAETKKNCHLNENIERGLLHRAFSVFLFNTENKLLLQQRSDAKITFPGCFTNTCCSHPLSNPSELEENDAIGVRRAAQRRLKAELGIPMEEVPPEEINYLTRIHYKAQSDSIWGEHEIDYILLVKKNVTLNPDPNEIKSYCYVTKEELEELLGKAAHGEIKITPWFQIIADTFLFKWWDNLNRLNLFVDHEKIHRM</sequence>
<comment type="similarity">
    <text evidence="6">Belongs to the IPP isomerase type 1 family.</text>
</comment>
<dbReference type="GO" id="GO:0050992">
    <property type="term" value="P:dimethylallyl diphosphate biosynthetic process"/>
    <property type="evidence" value="ECO:0007669"/>
    <property type="project" value="UniProtKB-UniPathway"/>
</dbReference>
<keyword evidence="8" id="KW-0444">Lipid biosynthesis</keyword>
<evidence type="ECO:0000256" key="9">
    <source>
        <dbReference type="ARBA" id="ARBA00022548"/>
    </source>
</evidence>
<protein>
    <recommendedName>
        <fullName evidence="7">isopentenyl-diphosphate Delta-isomerase</fullName>
        <ecNumber evidence="7">5.3.3.2</ecNumber>
    </recommendedName>
</protein>
<dbReference type="GO" id="GO:0006695">
    <property type="term" value="P:cholesterol biosynthetic process"/>
    <property type="evidence" value="ECO:0007669"/>
    <property type="project" value="UniProtKB-KW"/>
</dbReference>
<evidence type="ECO:0000256" key="4">
    <source>
        <dbReference type="ARBA" id="ARBA00004275"/>
    </source>
</evidence>
<dbReference type="GO" id="GO:0005777">
    <property type="term" value="C:peroxisome"/>
    <property type="evidence" value="ECO:0007669"/>
    <property type="project" value="UniProtKB-SubCell"/>
</dbReference>
<evidence type="ECO:0000256" key="16">
    <source>
        <dbReference type="ARBA" id="ARBA00023140"/>
    </source>
</evidence>
<name>A0A6P3H6S8_BISBB</name>
<dbReference type="GeneID" id="104986163"/>
<dbReference type="GO" id="GO:0004452">
    <property type="term" value="F:isopentenyl-diphosphate delta-isomerase activity"/>
    <property type="evidence" value="ECO:0007669"/>
    <property type="project" value="UniProtKB-EC"/>
</dbReference>
<keyword evidence="12" id="KW-0460">Magnesium</keyword>
<feature type="domain" description="Nudix hydrolase" evidence="20">
    <location>
        <begin position="203"/>
        <end position="353"/>
    </location>
</feature>
<dbReference type="InterPro" id="IPR000086">
    <property type="entry name" value="NUDIX_hydrolase_dom"/>
</dbReference>
<keyword evidence="13" id="KW-0752">Steroid biosynthesis</keyword>
<dbReference type="AlphaFoldDB" id="A0A6P3H6S8"/>
<evidence type="ECO:0000256" key="5">
    <source>
        <dbReference type="ARBA" id="ARBA00004826"/>
    </source>
</evidence>
<dbReference type="Gene3D" id="3.90.79.10">
    <property type="entry name" value="Nucleoside Triphosphate Pyrophosphohydrolase"/>
    <property type="match status" value="1"/>
</dbReference>
<dbReference type="Proteomes" id="UP000515208">
    <property type="component" value="Unplaced"/>
</dbReference>
<comment type="catalytic activity">
    <reaction evidence="1">
        <text>isopentenyl diphosphate = dimethylallyl diphosphate</text>
        <dbReference type="Rhea" id="RHEA:23284"/>
        <dbReference type="ChEBI" id="CHEBI:57623"/>
        <dbReference type="ChEBI" id="CHEBI:128769"/>
        <dbReference type="EC" id="5.3.3.2"/>
    </reaction>
</comment>
<feature type="compositionally biased region" description="Low complexity" evidence="19">
    <location>
        <begin position="62"/>
        <end position="82"/>
    </location>
</feature>
<accession>A0A6P3H6S8</accession>
<dbReference type="PROSITE" id="PS51462">
    <property type="entry name" value="NUDIX"/>
    <property type="match status" value="1"/>
</dbReference>
<keyword evidence="14" id="KW-0753">Steroid metabolism</keyword>
<evidence type="ECO:0000313" key="21">
    <source>
        <dbReference type="Proteomes" id="UP000515208"/>
    </source>
</evidence>
<dbReference type="CDD" id="cd02885">
    <property type="entry name" value="NUDIX_IPP_Isomerase"/>
    <property type="match status" value="1"/>
</dbReference>
<evidence type="ECO:0000256" key="14">
    <source>
        <dbReference type="ARBA" id="ARBA00023011"/>
    </source>
</evidence>
<evidence type="ECO:0000256" key="6">
    <source>
        <dbReference type="ARBA" id="ARBA00007579"/>
    </source>
</evidence>
<keyword evidence="15" id="KW-0443">Lipid metabolism</keyword>
<keyword evidence="14" id="KW-1207">Sterol metabolism</keyword>
<dbReference type="PANTHER" id="PTHR10885">
    <property type="entry name" value="ISOPENTENYL-DIPHOSPHATE DELTA-ISOMERASE"/>
    <property type="match status" value="1"/>
</dbReference>
<dbReference type="InterPro" id="IPR011876">
    <property type="entry name" value="IsopentenylPP_isomerase_typ1"/>
</dbReference>
<keyword evidence="17" id="KW-0414">Isoprene biosynthesis</keyword>
<evidence type="ECO:0000256" key="19">
    <source>
        <dbReference type="SAM" id="MobiDB-lite"/>
    </source>
</evidence>
<dbReference type="InterPro" id="IPR015797">
    <property type="entry name" value="NUDIX_hydrolase-like_dom_sf"/>
</dbReference>
<comment type="cofactor">
    <cofactor evidence="2">
        <name>Mg(2+)</name>
        <dbReference type="ChEBI" id="CHEBI:18420"/>
    </cofactor>
</comment>
<dbReference type="KEGG" id="bbis:104986163"/>
<dbReference type="SUPFAM" id="SSF55811">
    <property type="entry name" value="Nudix"/>
    <property type="match status" value="1"/>
</dbReference>
<dbReference type="Pfam" id="PF00293">
    <property type="entry name" value="NUDIX"/>
    <property type="match status" value="1"/>
</dbReference>
<evidence type="ECO:0000256" key="11">
    <source>
        <dbReference type="ARBA" id="ARBA00022778"/>
    </source>
</evidence>
<evidence type="ECO:0000256" key="10">
    <source>
        <dbReference type="ARBA" id="ARBA00022723"/>
    </source>
</evidence>
<keyword evidence="9" id="KW-0153">Cholesterol metabolism</keyword>
<evidence type="ECO:0000256" key="1">
    <source>
        <dbReference type="ARBA" id="ARBA00000374"/>
    </source>
</evidence>
<dbReference type="CTD" id="3422"/>
<dbReference type="FunFam" id="3.90.79.10:FF:000012">
    <property type="entry name" value="Isopentenyl-diphosphate Delta-isomerase 1"/>
    <property type="match status" value="1"/>
</dbReference>
<reference evidence="22" key="1">
    <citation type="submission" date="2025-08" db="UniProtKB">
        <authorList>
            <consortium name="RefSeq"/>
        </authorList>
    </citation>
    <scope>IDENTIFICATION</scope>
    <source>
        <tissue evidence="22">Blood</tissue>
    </source>
</reference>
<dbReference type="UniPathway" id="UPA00059">
    <property type="reaction ID" value="UER00104"/>
</dbReference>
<evidence type="ECO:0000256" key="2">
    <source>
        <dbReference type="ARBA" id="ARBA00001946"/>
    </source>
</evidence>
<comment type="subcellular location">
    <subcellularLocation>
        <location evidence="4">Peroxisome</location>
    </subcellularLocation>
</comment>
<dbReference type="GO" id="GO:0009240">
    <property type="term" value="P:isopentenyl diphosphate biosynthetic process"/>
    <property type="evidence" value="ECO:0007669"/>
    <property type="project" value="TreeGrafter"/>
</dbReference>
<dbReference type="PANTHER" id="PTHR10885:SF0">
    <property type="entry name" value="ISOPENTENYL-DIPHOSPHATE DELTA-ISOMERASE"/>
    <property type="match status" value="1"/>
</dbReference>
<dbReference type="NCBIfam" id="TIGR02150">
    <property type="entry name" value="IPP_isom_1"/>
    <property type="match status" value="1"/>
</dbReference>
<gene>
    <name evidence="22" type="primary">IDI1</name>
</gene>
<dbReference type="EC" id="5.3.3.2" evidence="7"/>
<evidence type="ECO:0000256" key="15">
    <source>
        <dbReference type="ARBA" id="ARBA00023098"/>
    </source>
</evidence>
<evidence type="ECO:0000256" key="3">
    <source>
        <dbReference type="ARBA" id="ARBA00003951"/>
    </source>
</evidence>
<keyword evidence="10" id="KW-0479">Metal-binding</keyword>
<evidence type="ECO:0000256" key="7">
    <source>
        <dbReference type="ARBA" id="ARBA00012057"/>
    </source>
</evidence>
<evidence type="ECO:0000256" key="18">
    <source>
        <dbReference type="ARBA" id="ARBA00023235"/>
    </source>
</evidence>
<keyword evidence="16" id="KW-0576">Peroxisome</keyword>
<comment type="function">
    <text evidence="3">Catalyzes the 1,3-allylic rearrangement of the homoallylic substrate isopentenyl (IPP) to its highly electrophilic allylic isomer, dimethylallyl diphosphate (DMAPP).</text>
</comment>
<dbReference type="OrthoDB" id="510307at2759"/>